<proteinExistence type="predicted"/>
<comment type="caution">
    <text evidence="1">The sequence shown here is derived from an EMBL/GenBank/DDBJ whole genome shotgun (WGS) entry which is preliminary data.</text>
</comment>
<accession>A0AAW9RIH3</accession>
<evidence type="ECO:0008006" key="3">
    <source>
        <dbReference type="Google" id="ProtNLM"/>
    </source>
</evidence>
<dbReference type="RefSeq" id="WP_354696554.1">
    <property type="nucleotide sequence ID" value="NZ_JAZHOG010000012.1"/>
</dbReference>
<reference evidence="1 2" key="1">
    <citation type="submission" date="2024-02" db="EMBL/GenBank/DDBJ databases">
        <title>A novel Wenzhouxiangellaceae bacterium, isolated from coastal sediments.</title>
        <authorList>
            <person name="Du Z.-J."/>
            <person name="Ye Y.-Q."/>
            <person name="Zhang X.-Y."/>
        </authorList>
    </citation>
    <scope>NUCLEOTIDE SEQUENCE [LARGE SCALE GENOMIC DNA]</scope>
    <source>
        <strain evidence="1 2">CH-27</strain>
    </source>
</reference>
<dbReference type="InterPro" id="IPR027417">
    <property type="entry name" value="P-loop_NTPase"/>
</dbReference>
<sequence length="335" mass="38080">MRTYAHIGQPKCASTALQTRFFAVHPELYHLGSGYRGDIGKYIDRDVARVVESGLRHQKDFLWNAGDARKVMARHSAAATGATAIGLSCEFLGFTLGNEIDVTTKARRLRQMLGDDGRIVLVFREQMSLLQSLYTELVKGGYPGSYRRFLEYTWLFQDRNWCLDFCHDRLLACHAEVFGRDRVIALPYELLQREPGVFLDLLCEGLGIAPFDEWPTIRNARPPLEELELRRRFNEKWPHGFGSPFFNPFHAERLRAWFEDELGVRVPLERALDDAMISRYSAAAQELASRHPTPPLDLDAPDGITTRLQDLYAASNRALASQVPFDLASLGYPMS</sequence>
<dbReference type="SUPFAM" id="SSF52540">
    <property type="entry name" value="P-loop containing nucleoside triphosphate hydrolases"/>
    <property type="match status" value="1"/>
</dbReference>
<name>A0AAW9RIH3_9GAMM</name>
<dbReference type="AlphaFoldDB" id="A0AAW9RIH3"/>
<dbReference type="Gene3D" id="3.40.50.300">
    <property type="entry name" value="P-loop containing nucleotide triphosphate hydrolases"/>
    <property type="match status" value="1"/>
</dbReference>
<gene>
    <name evidence="1" type="ORF">V3330_16480</name>
</gene>
<evidence type="ECO:0000313" key="2">
    <source>
        <dbReference type="Proteomes" id="UP001359886"/>
    </source>
</evidence>
<protein>
    <recommendedName>
        <fullName evidence="3">Sulfotransferase</fullName>
    </recommendedName>
</protein>
<dbReference type="EMBL" id="JAZHOG010000012">
    <property type="protein sequence ID" value="MEJ8569229.1"/>
    <property type="molecule type" value="Genomic_DNA"/>
</dbReference>
<dbReference type="Proteomes" id="UP001359886">
    <property type="component" value="Unassembled WGS sequence"/>
</dbReference>
<keyword evidence="2" id="KW-1185">Reference proteome</keyword>
<organism evidence="1 2">
    <name type="scientific">Elongatibacter sediminis</name>
    <dbReference type="NCBI Taxonomy" id="3119006"/>
    <lineage>
        <taxon>Bacteria</taxon>
        <taxon>Pseudomonadati</taxon>
        <taxon>Pseudomonadota</taxon>
        <taxon>Gammaproteobacteria</taxon>
        <taxon>Chromatiales</taxon>
        <taxon>Wenzhouxiangellaceae</taxon>
        <taxon>Elongatibacter</taxon>
    </lineage>
</organism>
<evidence type="ECO:0000313" key="1">
    <source>
        <dbReference type="EMBL" id="MEJ8569229.1"/>
    </source>
</evidence>